<sequence length="41" mass="4459">RARQRQEAHLRGRVLPGGRGRLQEGQAGPGHQGPHQGPQRA</sequence>
<evidence type="ECO:0000313" key="2">
    <source>
        <dbReference type="EMBL" id="CRK33347.1"/>
    </source>
</evidence>
<dbReference type="Proteomes" id="UP000044602">
    <property type="component" value="Unassembled WGS sequence"/>
</dbReference>
<feature type="region of interest" description="Disordered" evidence="1">
    <location>
        <begin position="1"/>
        <end position="41"/>
    </location>
</feature>
<feature type="compositionally biased region" description="Low complexity" evidence="1">
    <location>
        <begin position="32"/>
        <end position="41"/>
    </location>
</feature>
<protein>
    <submittedName>
        <fullName evidence="2">Uncharacterized protein</fullName>
    </submittedName>
</protein>
<evidence type="ECO:0000256" key="1">
    <source>
        <dbReference type="SAM" id="MobiDB-lite"/>
    </source>
</evidence>
<dbReference type="AlphaFoldDB" id="A0A0G4MGH9"/>
<feature type="non-terminal residue" evidence="2">
    <location>
        <position position="41"/>
    </location>
</feature>
<feature type="non-terminal residue" evidence="2">
    <location>
        <position position="1"/>
    </location>
</feature>
<feature type="compositionally biased region" description="Basic and acidic residues" evidence="1">
    <location>
        <begin position="1"/>
        <end position="10"/>
    </location>
</feature>
<keyword evidence="3" id="KW-1185">Reference proteome</keyword>
<dbReference type="EMBL" id="CVQH01022527">
    <property type="protein sequence ID" value="CRK33347.1"/>
    <property type="molecule type" value="Genomic_DNA"/>
</dbReference>
<gene>
    <name evidence="2" type="ORF">BN1708_001035</name>
</gene>
<name>A0A0G4MGH9_VERLO</name>
<reference evidence="2 3" key="1">
    <citation type="submission" date="2015-05" db="EMBL/GenBank/DDBJ databases">
        <authorList>
            <person name="Wang D.B."/>
            <person name="Wang M."/>
        </authorList>
    </citation>
    <scope>NUCLEOTIDE SEQUENCE [LARGE SCALE GENOMIC DNA]</scope>
    <source>
        <strain evidence="2">VL1</strain>
    </source>
</reference>
<evidence type="ECO:0000313" key="3">
    <source>
        <dbReference type="Proteomes" id="UP000044602"/>
    </source>
</evidence>
<accession>A0A0G4MGH9</accession>
<proteinExistence type="predicted"/>
<organism evidence="2 3">
    <name type="scientific">Verticillium longisporum</name>
    <name type="common">Verticillium dahliae var. longisporum</name>
    <dbReference type="NCBI Taxonomy" id="100787"/>
    <lineage>
        <taxon>Eukaryota</taxon>
        <taxon>Fungi</taxon>
        <taxon>Dikarya</taxon>
        <taxon>Ascomycota</taxon>
        <taxon>Pezizomycotina</taxon>
        <taxon>Sordariomycetes</taxon>
        <taxon>Hypocreomycetidae</taxon>
        <taxon>Glomerellales</taxon>
        <taxon>Plectosphaerellaceae</taxon>
        <taxon>Verticillium</taxon>
    </lineage>
</organism>